<keyword evidence="4 5" id="KW-0472">Membrane</keyword>
<dbReference type="GO" id="GO:0016020">
    <property type="term" value="C:membrane"/>
    <property type="evidence" value="ECO:0007669"/>
    <property type="project" value="UniProtKB-SubCell"/>
</dbReference>
<keyword evidence="2 5" id="KW-0812">Transmembrane</keyword>
<protein>
    <submittedName>
        <fullName evidence="6">Uncharacterized protein</fullName>
    </submittedName>
</protein>
<feature type="transmembrane region" description="Helical" evidence="5">
    <location>
        <begin position="366"/>
        <end position="385"/>
    </location>
</feature>
<keyword evidence="3 5" id="KW-1133">Transmembrane helix</keyword>
<evidence type="ECO:0000313" key="7">
    <source>
        <dbReference type="Proteomes" id="UP000232875"/>
    </source>
</evidence>
<feature type="transmembrane region" description="Helical" evidence="5">
    <location>
        <begin position="232"/>
        <end position="258"/>
    </location>
</feature>
<dbReference type="InterPro" id="IPR004752">
    <property type="entry name" value="AmpG_permease/AT-1"/>
</dbReference>
<dbReference type="Pfam" id="PF13000">
    <property type="entry name" value="Acatn"/>
    <property type="match status" value="3"/>
</dbReference>
<keyword evidence="7" id="KW-1185">Reference proteome</keyword>
<organism evidence="6 7">
    <name type="scientific">Malassezia vespertilionis</name>
    <dbReference type="NCBI Taxonomy" id="2020962"/>
    <lineage>
        <taxon>Eukaryota</taxon>
        <taxon>Fungi</taxon>
        <taxon>Dikarya</taxon>
        <taxon>Basidiomycota</taxon>
        <taxon>Ustilaginomycotina</taxon>
        <taxon>Malasseziomycetes</taxon>
        <taxon>Malasseziales</taxon>
        <taxon>Malasseziaceae</taxon>
        <taxon>Malassezia</taxon>
    </lineage>
</organism>
<feature type="transmembrane region" description="Helical" evidence="5">
    <location>
        <begin position="278"/>
        <end position="300"/>
    </location>
</feature>
<feature type="transmembrane region" description="Helical" evidence="5">
    <location>
        <begin position="89"/>
        <end position="114"/>
    </location>
</feature>
<dbReference type="FunFam" id="1.20.1250.20:FF:000289">
    <property type="entry name" value="Acetyl-coenzyme A transporter 1"/>
    <property type="match status" value="1"/>
</dbReference>
<feature type="transmembrane region" description="Helical" evidence="5">
    <location>
        <begin position="552"/>
        <end position="572"/>
    </location>
</feature>
<evidence type="ECO:0000256" key="5">
    <source>
        <dbReference type="SAM" id="Phobius"/>
    </source>
</evidence>
<feature type="transmembrane region" description="Helical" evidence="5">
    <location>
        <begin position="199"/>
        <end position="220"/>
    </location>
</feature>
<sequence length="595" mass="65235">MPGRDEAESGTASAVRQALSGADLGHLSQDALHRRRNELAPAVSDPTQEGIALATANSATPGLVAVDGSEPKKLESKWFMDMPKEDKEATLLLILLYMLQGIPVGLAFGTMPYLLKQHLSYSDIGIFMLCTYPYSLKLLWSPIVDTLCAQKCRIPCTAWTLSLGRRKSWIVPVQLAIGVMLYVVAMHVDAYILGPQPNVYLVTGIFFALITLAATQDIAVDGWALTLLSEENVGYASTAQTIGVNIGYFMSFTVFLAFNSVEFSNKYFRALPLDYPLLSLAAYLKLCSGLFLLFTTWLLFFKKEQHHAEAAEMDVGQVYSIMWRICQLKHVRLLMATHLIAKIGFQTNEAVTGLKLVEHGLGKEDLAFAVLIDFPFQIVFGYMAAAWSRGDRALQPWLHAFVGRLVLALVSMATVYGLPSSPSTISNSYFLLIIVSTVLNSFAATVQFVGISAFHTQIADPVIGGTYMTLLNTVSNLGGTWPRYFVLKLVDFLSISECEPPSASKIEFQRDTKYAQGGNSTSLLGLGECVSDAGKARCDAVGGTCHILRDGYYWTNITCVVIGAVTLFAFILPVARRLQKIPNAAWRVSLHKEAT</sequence>
<evidence type="ECO:0000313" key="6">
    <source>
        <dbReference type="EMBL" id="PKI85457.1"/>
    </source>
</evidence>
<dbReference type="PANTHER" id="PTHR12778">
    <property type="entry name" value="SOLUTE CARRIER FAMILY 33 ACETYL-COA TRANSPORTER -RELATED"/>
    <property type="match status" value="1"/>
</dbReference>
<feature type="transmembrane region" description="Helical" evidence="5">
    <location>
        <begin position="169"/>
        <end position="193"/>
    </location>
</feature>
<dbReference type="AlphaFoldDB" id="A0A2N1JFY0"/>
<evidence type="ECO:0000256" key="3">
    <source>
        <dbReference type="ARBA" id="ARBA00022989"/>
    </source>
</evidence>
<dbReference type="Gene3D" id="1.20.1250.20">
    <property type="entry name" value="MFS general substrate transporter like domains"/>
    <property type="match status" value="1"/>
</dbReference>
<dbReference type="STRING" id="2020962.A0A2N1JFY0"/>
<evidence type="ECO:0000256" key="1">
    <source>
        <dbReference type="ARBA" id="ARBA00004141"/>
    </source>
</evidence>
<evidence type="ECO:0000256" key="2">
    <source>
        <dbReference type="ARBA" id="ARBA00022692"/>
    </source>
</evidence>
<dbReference type="GO" id="GO:0008521">
    <property type="term" value="F:acetyl-CoA transmembrane transporter activity"/>
    <property type="evidence" value="ECO:0007669"/>
    <property type="project" value="InterPro"/>
</dbReference>
<dbReference type="OrthoDB" id="6415790at2759"/>
<dbReference type="EMBL" id="KZ454987">
    <property type="protein sequence ID" value="PKI85457.1"/>
    <property type="molecule type" value="Genomic_DNA"/>
</dbReference>
<dbReference type="GO" id="GO:0035348">
    <property type="term" value="P:acetyl-CoA transmembrane transport"/>
    <property type="evidence" value="ECO:0007669"/>
    <property type="project" value="InterPro"/>
</dbReference>
<evidence type="ECO:0000256" key="4">
    <source>
        <dbReference type="ARBA" id="ARBA00023136"/>
    </source>
</evidence>
<comment type="subcellular location">
    <subcellularLocation>
        <location evidence="1">Membrane</location>
        <topology evidence="1">Multi-pass membrane protein</topology>
    </subcellularLocation>
</comment>
<accession>A0A2N1JFY0</accession>
<proteinExistence type="predicted"/>
<dbReference type="SUPFAM" id="SSF103473">
    <property type="entry name" value="MFS general substrate transporter"/>
    <property type="match status" value="1"/>
</dbReference>
<reference evidence="6 7" key="1">
    <citation type="submission" date="2017-10" db="EMBL/GenBank/DDBJ databases">
        <title>A novel species of cold-tolerant Malassezia isolated from bats.</title>
        <authorList>
            <person name="Lorch J.M."/>
            <person name="Palmer J.M."/>
            <person name="Vanderwolf K.J."/>
            <person name="Schmidt K.Z."/>
            <person name="Verant M.L."/>
            <person name="Weller T.J."/>
            <person name="Blehert D.S."/>
        </authorList>
    </citation>
    <scope>NUCLEOTIDE SEQUENCE [LARGE SCALE GENOMIC DNA]</scope>
    <source>
        <strain evidence="6 7">NWHC:44797-103</strain>
    </source>
</reference>
<gene>
    <name evidence="6" type="ORF">MVES_000335</name>
</gene>
<name>A0A2N1JFY0_9BASI</name>
<dbReference type="Proteomes" id="UP000232875">
    <property type="component" value="Unassembled WGS sequence"/>
</dbReference>
<feature type="transmembrane region" description="Helical" evidence="5">
    <location>
        <begin position="397"/>
        <end position="418"/>
    </location>
</feature>
<dbReference type="InterPro" id="IPR024371">
    <property type="entry name" value="AcetylCoA_trans_1-like"/>
</dbReference>
<feature type="transmembrane region" description="Helical" evidence="5">
    <location>
        <begin position="430"/>
        <end position="454"/>
    </location>
</feature>
<dbReference type="InterPro" id="IPR036259">
    <property type="entry name" value="MFS_trans_sf"/>
</dbReference>
<dbReference type="PANTHER" id="PTHR12778:SF9">
    <property type="entry name" value="ACETYL-COENZYME A TRANSPORTER 1"/>
    <property type="match status" value="1"/>
</dbReference>